<dbReference type="Gene3D" id="1.20.120.160">
    <property type="entry name" value="HPT domain"/>
    <property type="match status" value="1"/>
</dbReference>
<dbReference type="EMBL" id="BPQM01000010">
    <property type="protein sequence ID" value="GJD77294.1"/>
    <property type="molecule type" value="Genomic_DNA"/>
</dbReference>
<keyword evidence="1" id="KW-0902">Two-component regulatory system</keyword>
<dbReference type="Pfam" id="PF01627">
    <property type="entry name" value="Hpt"/>
    <property type="match status" value="1"/>
</dbReference>
<dbReference type="AlphaFoldDB" id="A0AA37M9T5"/>
<evidence type="ECO:0000256" key="2">
    <source>
        <dbReference type="PROSITE-ProRule" id="PRU00110"/>
    </source>
</evidence>
<dbReference type="GO" id="GO:0000160">
    <property type="term" value="P:phosphorelay signal transduction system"/>
    <property type="evidence" value="ECO:0007669"/>
    <property type="project" value="UniProtKB-KW"/>
</dbReference>
<dbReference type="PROSITE" id="PS50894">
    <property type="entry name" value="HPT"/>
    <property type="match status" value="1"/>
</dbReference>
<feature type="modified residue" description="Phosphohistidine" evidence="2">
    <location>
        <position position="59"/>
    </location>
</feature>
<dbReference type="GO" id="GO:0004672">
    <property type="term" value="F:protein kinase activity"/>
    <property type="evidence" value="ECO:0007669"/>
    <property type="project" value="UniProtKB-ARBA"/>
</dbReference>
<keyword evidence="5" id="KW-1185">Reference proteome</keyword>
<reference evidence="4" key="2">
    <citation type="submission" date="2021-08" db="EMBL/GenBank/DDBJ databases">
        <authorList>
            <person name="Tani A."/>
            <person name="Ola A."/>
            <person name="Ogura Y."/>
            <person name="Katsura K."/>
            <person name="Hayashi T."/>
        </authorList>
    </citation>
    <scope>NUCLEOTIDE SEQUENCE</scope>
    <source>
        <strain evidence="4">NBRC 103626</strain>
    </source>
</reference>
<dbReference type="InterPro" id="IPR036641">
    <property type="entry name" value="HPT_dom_sf"/>
</dbReference>
<evidence type="ECO:0000313" key="5">
    <source>
        <dbReference type="Proteomes" id="UP001055108"/>
    </source>
</evidence>
<proteinExistence type="predicted"/>
<protein>
    <recommendedName>
        <fullName evidence="3">HPt domain-containing protein</fullName>
    </recommendedName>
</protein>
<evidence type="ECO:0000259" key="3">
    <source>
        <dbReference type="PROSITE" id="PS50894"/>
    </source>
</evidence>
<feature type="domain" description="HPt" evidence="3">
    <location>
        <begin position="18"/>
        <end position="110"/>
    </location>
</feature>
<dbReference type="SMART" id="SM00073">
    <property type="entry name" value="HPT"/>
    <property type="match status" value="1"/>
</dbReference>
<gene>
    <name evidence="4" type="ORF">NBEOAGPD_0498</name>
</gene>
<organism evidence="4 5">
    <name type="scientific">Methylobacterium gregans</name>
    <dbReference type="NCBI Taxonomy" id="374424"/>
    <lineage>
        <taxon>Bacteria</taxon>
        <taxon>Pseudomonadati</taxon>
        <taxon>Pseudomonadota</taxon>
        <taxon>Alphaproteobacteria</taxon>
        <taxon>Hyphomicrobiales</taxon>
        <taxon>Methylobacteriaceae</taxon>
        <taxon>Methylobacterium</taxon>
    </lineage>
</organism>
<comment type="caution">
    <text evidence="4">The sequence shown here is derived from an EMBL/GenBank/DDBJ whole genome shotgun (WGS) entry which is preliminary data.</text>
</comment>
<dbReference type="RefSeq" id="WP_238301035.1">
    <property type="nucleotide sequence ID" value="NZ_BPQM01000010.1"/>
</dbReference>
<reference evidence="4" key="1">
    <citation type="journal article" date="2016" name="Front. Microbiol.">
        <title>Genome Sequence of the Piezophilic, Mesophilic Sulfate-Reducing Bacterium Desulfovibrio indicus J2T.</title>
        <authorList>
            <person name="Cao J."/>
            <person name="Maignien L."/>
            <person name="Shao Z."/>
            <person name="Alain K."/>
            <person name="Jebbar M."/>
        </authorList>
    </citation>
    <scope>NUCLEOTIDE SEQUENCE</scope>
    <source>
        <strain evidence="4">NBRC 103626</strain>
    </source>
</reference>
<name>A0AA37M9T5_9HYPH</name>
<dbReference type="Proteomes" id="UP001055108">
    <property type="component" value="Unassembled WGS sequence"/>
</dbReference>
<dbReference type="CDD" id="cd00088">
    <property type="entry name" value="HPT"/>
    <property type="match status" value="1"/>
</dbReference>
<evidence type="ECO:0000256" key="1">
    <source>
        <dbReference type="ARBA" id="ARBA00023012"/>
    </source>
</evidence>
<sequence>MTRPKHTPCIDRAHLAEQTDGDADLAAELLGLFAGQCDRLLPVIADTAGERAVRADAAHTLRGSAAGVGANEIRGLCEAIETKLRTGSEPGTADLREAVARALADIADAA</sequence>
<evidence type="ECO:0000313" key="4">
    <source>
        <dbReference type="EMBL" id="GJD77294.1"/>
    </source>
</evidence>
<dbReference type="InterPro" id="IPR008207">
    <property type="entry name" value="Sig_transdc_His_kin_Hpt_dom"/>
</dbReference>
<dbReference type="SUPFAM" id="SSF47226">
    <property type="entry name" value="Histidine-containing phosphotransfer domain, HPT domain"/>
    <property type="match status" value="1"/>
</dbReference>
<accession>A0AA37M9T5</accession>
<keyword evidence="2" id="KW-0597">Phosphoprotein</keyword>